<dbReference type="PANTHER" id="PTHR46340">
    <property type="entry name" value="UBX DOMAIN-CONTAINING PROTEIN 1"/>
    <property type="match status" value="1"/>
</dbReference>
<dbReference type="Pfam" id="PF00789">
    <property type="entry name" value="UBX"/>
    <property type="match status" value="1"/>
</dbReference>
<feature type="region of interest" description="Disordered" evidence="4">
    <location>
        <begin position="199"/>
        <end position="245"/>
    </location>
</feature>
<feature type="compositionally biased region" description="Basic and acidic residues" evidence="4">
    <location>
        <begin position="131"/>
        <end position="156"/>
    </location>
</feature>
<sequence length="318" mass="35280">MTTGLLQDLLDMGFQQPYAELAVKNSKNLDQALNWLESNQEKPIEKLQAAQATKDADDAEEDEEAKALNIPGGETARSLVCNECNKMFRNQALAEFHAGKTGHTDFAESTEELAPLTEEEKKAKLQAMREALAEKRAKQSEQDKEDAKRNEQIRLKATKESQEIKEELERKEKIKEAAKKRQEKLDDIEAKKRIKARIEADKAERKRKEEEAKALREGRVPAQPAPAASPALTASAGGSSAAQTRLRIQTKEKGNIMKTYPSETTLFEVAQAVEEETGQAVKSFQINFPRKVFEAGVDFGQTLKEAGLVPSAAIIANS</sequence>
<gene>
    <name evidence="6" type="ORF">QBC35DRAFT_497235</name>
</gene>
<reference evidence="6" key="2">
    <citation type="submission" date="2023-05" db="EMBL/GenBank/DDBJ databases">
        <authorList>
            <consortium name="Lawrence Berkeley National Laboratory"/>
            <person name="Steindorff A."/>
            <person name="Hensen N."/>
            <person name="Bonometti L."/>
            <person name="Westerberg I."/>
            <person name="Brannstrom I.O."/>
            <person name="Guillou S."/>
            <person name="Cros-Aarteil S."/>
            <person name="Calhoun S."/>
            <person name="Haridas S."/>
            <person name="Kuo A."/>
            <person name="Mondo S."/>
            <person name="Pangilinan J."/>
            <person name="Riley R."/>
            <person name="Labutti K."/>
            <person name="Andreopoulos B."/>
            <person name="Lipzen A."/>
            <person name="Chen C."/>
            <person name="Yanf M."/>
            <person name="Daum C."/>
            <person name="Ng V."/>
            <person name="Clum A."/>
            <person name="Ohm R."/>
            <person name="Martin F."/>
            <person name="Silar P."/>
            <person name="Natvig D."/>
            <person name="Lalanne C."/>
            <person name="Gautier V."/>
            <person name="Ament-Velasquez S.L."/>
            <person name="Kruys A."/>
            <person name="Hutchinson M.I."/>
            <person name="Powell A.J."/>
            <person name="Barry K."/>
            <person name="Miller A.N."/>
            <person name="Grigoriev I.V."/>
            <person name="Debuchy R."/>
            <person name="Gladieux P."/>
            <person name="Thoren M.H."/>
            <person name="Johannesson H."/>
        </authorList>
    </citation>
    <scope>NUCLEOTIDE SEQUENCE</scope>
    <source>
        <strain evidence="6">PSN309</strain>
    </source>
</reference>
<dbReference type="PROSITE" id="PS00028">
    <property type="entry name" value="ZINC_FINGER_C2H2_1"/>
    <property type="match status" value="1"/>
</dbReference>
<dbReference type="GO" id="GO:0031397">
    <property type="term" value="P:negative regulation of protein ubiquitination"/>
    <property type="evidence" value="ECO:0007669"/>
    <property type="project" value="TreeGrafter"/>
</dbReference>
<comment type="subcellular location">
    <subcellularLocation>
        <location evidence="1">Cytoplasm</location>
    </subcellularLocation>
</comment>
<dbReference type="InterPro" id="IPR009060">
    <property type="entry name" value="UBA-like_sf"/>
</dbReference>
<dbReference type="GO" id="GO:0005634">
    <property type="term" value="C:nucleus"/>
    <property type="evidence" value="ECO:0007669"/>
    <property type="project" value="TreeGrafter"/>
</dbReference>
<dbReference type="SUPFAM" id="SSF54236">
    <property type="entry name" value="Ubiquitin-like"/>
    <property type="match status" value="1"/>
</dbReference>
<dbReference type="Gene3D" id="1.10.8.10">
    <property type="entry name" value="DNA helicase RuvA subunit, C-terminal domain"/>
    <property type="match status" value="1"/>
</dbReference>
<dbReference type="EMBL" id="MU864393">
    <property type="protein sequence ID" value="KAK4188037.1"/>
    <property type="molecule type" value="Genomic_DNA"/>
</dbReference>
<feature type="compositionally biased region" description="Low complexity" evidence="4">
    <location>
        <begin position="221"/>
        <end position="244"/>
    </location>
</feature>
<dbReference type="PANTHER" id="PTHR46340:SF1">
    <property type="entry name" value="UBX DOMAIN-CONTAINING PROTEIN 1"/>
    <property type="match status" value="1"/>
</dbReference>
<dbReference type="InterPro" id="IPR013087">
    <property type="entry name" value="Znf_C2H2_type"/>
</dbReference>
<dbReference type="Pfam" id="PF24560">
    <property type="entry name" value="zf-C2H2_OTU1_C"/>
    <property type="match status" value="1"/>
</dbReference>
<dbReference type="InterPro" id="IPR015940">
    <property type="entry name" value="UBA"/>
</dbReference>
<name>A0AAN6WXN3_9PEZI</name>
<dbReference type="InterPro" id="IPR057766">
    <property type="entry name" value="Znf-C2H2_OTU1-like_C"/>
</dbReference>
<keyword evidence="2" id="KW-0963">Cytoplasm</keyword>
<evidence type="ECO:0000256" key="3">
    <source>
        <dbReference type="ARBA" id="ARBA00023054"/>
    </source>
</evidence>
<evidence type="ECO:0000256" key="4">
    <source>
        <dbReference type="SAM" id="MobiDB-lite"/>
    </source>
</evidence>
<dbReference type="InterPro" id="IPR001012">
    <property type="entry name" value="UBX_dom"/>
</dbReference>
<proteinExistence type="predicted"/>
<organism evidence="6 7">
    <name type="scientific">Podospora australis</name>
    <dbReference type="NCBI Taxonomy" id="1536484"/>
    <lineage>
        <taxon>Eukaryota</taxon>
        <taxon>Fungi</taxon>
        <taxon>Dikarya</taxon>
        <taxon>Ascomycota</taxon>
        <taxon>Pezizomycotina</taxon>
        <taxon>Sordariomycetes</taxon>
        <taxon>Sordariomycetidae</taxon>
        <taxon>Sordariales</taxon>
        <taxon>Podosporaceae</taxon>
        <taxon>Podospora</taxon>
    </lineage>
</organism>
<dbReference type="GO" id="GO:0032435">
    <property type="term" value="P:negative regulation of proteasomal ubiquitin-dependent protein catabolic process"/>
    <property type="evidence" value="ECO:0007669"/>
    <property type="project" value="TreeGrafter"/>
</dbReference>
<evidence type="ECO:0000313" key="7">
    <source>
        <dbReference type="Proteomes" id="UP001302126"/>
    </source>
</evidence>
<accession>A0AAN6WXN3</accession>
<dbReference type="AlphaFoldDB" id="A0AAN6WXN3"/>
<dbReference type="Proteomes" id="UP001302126">
    <property type="component" value="Unassembled WGS sequence"/>
</dbReference>
<dbReference type="GO" id="GO:1903094">
    <property type="term" value="P:negative regulation of protein K48-linked deubiquitination"/>
    <property type="evidence" value="ECO:0007669"/>
    <property type="project" value="TreeGrafter"/>
</dbReference>
<feature type="region of interest" description="Disordered" evidence="4">
    <location>
        <begin position="47"/>
        <end position="71"/>
    </location>
</feature>
<feature type="domain" description="UBX" evidence="5">
    <location>
        <begin position="239"/>
        <end position="316"/>
    </location>
</feature>
<keyword evidence="7" id="KW-1185">Reference proteome</keyword>
<protein>
    <recommendedName>
        <fullName evidence="5">UBX domain-containing protein</fullName>
    </recommendedName>
</protein>
<feature type="compositionally biased region" description="Basic and acidic residues" evidence="4">
    <location>
        <begin position="199"/>
        <end position="219"/>
    </location>
</feature>
<dbReference type="PROSITE" id="PS50033">
    <property type="entry name" value="UBX"/>
    <property type="match status" value="1"/>
</dbReference>
<keyword evidence="3" id="KW-0175">Coiled coil</keyword>
<feature type="region of interest" description="Disordered" evidence="4">
    <location>
        <begin position="120"/>
        <end position="156"/>
    </location>
</feature>
<evidence type="ECO:0000256" key="2">
    <source>
        <dbReference type="ARBA" id="ARBA00022490"/>
    </source>
</evidence>
<evidence type="ECO:0000259" key="5">
    <source>
        <dbReference type="PROSITE" id="PS50033"/>
    </source>
</evidence>
<dbReference type="GO" id="GO:0036435">
    <property type="term" value="F:K48-linked polyubiquitin modification-dependent protein binding"/>
    <property type="evidence" value="ECO:0007669"/>
    <property type="project" value="TreeGrafter"/>
</dbReference>
<reference evidence="6" key="1">
    <citation type="journal article" date="2023" name="Mol. Phylogenet. Evol.">
        <title>Genome-scale phylogeny and comparative genomics of the fungal order Sordariales.</title>
        <authorList>
            <person name="Hensen N."/>
            <person name="Bonometti L."/>
            <person name="Westerberg I."/>
            <person name="Brannstrom I.O."/>
            <person name="Guillou S."/>
            <person name="Cros-Aarteil S."/>
            <person name="Calhoun S."/>
            <person name="Haridas S."/>
            <person name="Kuo A."/>
            <person name="Mondo S."/>
            <person name="Pangilinan J."/>
            <person name="Riley R."/>
            <person name="LaButti K."/>
            <person name="Andreopoulos B."/>
            <person name="Lipzen A."/>
            <person name="Chen C."/>
            <person name="Yan M."/>
            <person name="Daum C."/>
            <person name="Ng V."/>
            <person name="Clum A."/>
            <person name="Steindorff A."/>
            <person name="Ohm R.A."/>
            <person name="Martin F."/>
            <person name="Silar P."/>
            <person name="Natvig D.O."/>
            <person name="Lalanne C."/>
            <person name="Gautier V."/>
            <person name="Ament-Velasquez S.L."/>
            <person name="Kruys A."/>
            <person name="Hutchinson M.I."/>
            <person name="Powell A.J."/>
            <person name="Barry K."/>
            <person name="Miller A.N."/>
            <person name="Grigoriev I.V."/>
            <person name="Debuchy R."/>
            <person name="Gladieux P."/>
            <person name="Hiltunen Thoren M."/>
            <person name="Johannesson H."/>
        </authorList>
    </citation>
    <scope>NUCLEOTIDE SEQUENCE</scope>
    <source>
        <strain evidence="6">PSN309</strain>
    </source>
</reference>
<evidence type="ECO:0000256" key="1">
    <source>
        <dbReference type="ARBA" id="ARBA00004496"/>
    </source>
</evidence>
<dbReference type="SUPFAM" id="SSF46934">
    <property type="entry name" value="UBA-like"/>
    <property type="match status" value="1"/>
</dbReference>
<dbReference type="InterPro" id="IPR029071">
    <property type="entry name" value="Ubiquitin-like_domsf"/>
</dbReference>
<evidence type="ECO:0000313" key="6">
    <source>
        <dbReference type="EMBL" id="KAK4188037.1"/>
    </source>
</evidence>
<comment type="caution">
    <text evidence="6">The sequence shown here is derived from an EMBL/GenBank/DDBJ whole genome shotgun (WGS) entry which is preliminary data.</text>
</comment>
<dbReference type="Pfam" id="PF22562">
    <property type="entry name" value="UBA_7"/>
    <property type="match status" value="1"/>
</dbReference>
<dbReference type="GO" id="GO:0005737">
    <property type="term" value="C:cytoplasm"/>
    <property type="evidence" value="ECO:0007669"/>
    <property type="project" value="UniProtKB-SubCell"/>
</dbReference>
<dbReference type="Gene3D" id="3.10.20.90">
    <property type="entry name" value="Phosphatidylinositol 3-kinase Catalytic Subunit, Chain A, domain 1"/>
    <property type="match status" value="1"/>
</dbReference>